<evidence type="ECO:0000313" key="1">
    <source>
        <dbReference type="EMBL" id="KFA01874.1"/>
    </source>
</evidence>
<protein>
    <submittedName>
        <fullName evidence="1">Uncharacterized protein</fullName>
    </submittedName>
</protein>
<proteinExistence type="predicted"/>
<comment type="caution">
    <text evidence="1">The sequence shown here is derived from an EMBL/GenBank/DDBJ whole genome shotgun (WGS) entry which is preliminary data.</text>
</comment>
<name>A0A836P2Q1_XANVA</name>
<dbReference type="AlphaFoldDB" id="A0A836P2Q1"/>
<reference evidence="1" key="1">
    <citation type="submission" date="2012-05" db="EMBL/GenBank/DDBJ databases">
        <authorList>
            <person name="Studholme D.J."/>
            <person name="Wasukira A."/>
            <person name="Grant M."/>
        </authorList>
    </citation>
    <scope>NUCLEOTIDE SEQUENCE [LARGE SCALE GENOMIC DNA]</scope>
    <source>
        <strain evidence="1">NCPPB 890</strain>
    </source>
</reference>
<dbReference type="EMBL" id="AKBN01000736">
    <property type="protein sequence ID" value="KFA01874.1"/>
    <property type="molecule type" value="Genomic_DNA"/>
</dbReference>
<sequence length="81" mass="9308">MHESRKYFQANAFLILSYLPKIQHYEKIAIELINGMCMTYCTAIIQRHLKYPNNFSGTPYSTTAFSGAATYAQTAYNKDNQ</sequence>
<gene>
    <name evidence="1" type="ORF">A11K_0113030</name>
</gene>
<accession>A0A836P2Q1</accession>
<organism evidence="1">
    <name type="scientific">Xanthomonas vasicola pv. vasculorum NCPPB 890</name>
    <dbReference type="NCBI Taxonomy" id="1184265"/>
    <lineage>
        <taxon>Bacteria</taxon>
        <taxon>Pseudomonadati</taxon>
        <taxon>Pseudomonadota</taxon>
        <taxon>Gammaproteobacteria</taxon>
        <taxon>Lysobacterales</taxon>
        <taxon>Lysobacteraceae</taxon>
        <taxon>Xanthomonas</taxon>
    </lineage>
</organism>